<dbReference type="Gene3D" id="3.40.630.30">
    <property type="match status" value="1"/>
</dbReference>
<evidence type="ECO:0000313" key="3">
    <source>
        <dbReference type="Proteomes" id="UP000318199"/>
    </source>
</evidence>
<organism evidence="2 3">
    <name type="scientific">Caenimonas sedimenti</name>
    <dbReference type="NCBI Taxonomy" id="2596921"/>
    <lineage>
        <taxon>Bacteria</taxon>
        <taxon>Pseudomonadati</taxon>
        <taxon>Pseudomonadota</taxon>
        <taxon>Betaproteobacteria</taxon>
        <taxon>Burkholderiales</taxon>
        <taxon>Comamonadaceae</taxon>
        <taxon>Caenimonas</taxon>
    </lineage>
</organism>
<gene>
    <name evidence="2" type="ORF">FN976_23340</name>
</gene>
<evidence type="ECO:0000313" key="2">
    <source>
        <dbReference type="EMBL" id="TWO68310.1"/>
    </source>
</evidence>
<dbReference type="AlphaFoldDB" id="A0A562ZI91"/>
<name>A0A562ZI91_9BURK</name>
<proteinExistence type="predicted"/>
<sequence length="146" mass="16009">MDEVRAIFREYADGLGVDLCFQQFDEELAGLPGDYAPPRGALLLARVDGKLAGCCALRPLDTADYPNAAEMKRLFVRPAFRSLGLGRRLAEAILDAGRQAGYGCVLLDTLDDMEAARALYEDLGFEDIPPYYHNPIAGAHYLKANL</sequence>
<dbReference type="InterPro" id="IPR000182">
    <property type="entry name" value="GNAT_dom"/>
</dbReference>
<accession>A0A562ZI91</accession>
<dbReference type="SUPFAM" id="SSF55729">
    <property type="entry name" value="Acyl-CoA N-acyltransferases (Nat)"/>
    <property type="match status" value="1"/>
</dbReference>
<dbReference type="InterPro" id="IPR016181">
    <property type="entry name" value="Acyl_CoA_acyltransferase"/>
</dbReference>
<dbReference type="GO" id="GO:0016747">
    <property type="term" value="F:acyltransferase activity, transferring groups other than amino-acyl groups"/>
    <property type="evidence" value="ECO:0007669"/>
    <property type="project" value="InterPro"/>
</dbReference>
<keyword evidence="3" id="KW-1185">Reference proteome</keyword>
<dbReference type="OrthoDB" id="70840at2"/>
<evidence type="ECO:0000259" key="1">
    <source>
        <dbReference type="PROSITE" id="PS51186"/>
    </source>
</evidence>
<dbReference type="RefSeq" id="WP_145895487.1">
    <property type="nucleotide sequence ID" value="NZ_VOBQ01000020.1"/>
</dbReference>
<dbReference type="PANTHER" id="PTHR43305:SF1">
    <property type="entry name" value="FAMILY N-ACETYLTRANSFERASE, PUTATIVE (AFU_ORTHOLOGUE AFUA_2G01380)-RELATED"/>
    <property type="match status" value="1"/>
</dbReference>
<dbReference type="Pfam" id="PF00583">
    <property type="entry name" value="Acetyltransf_1"/>
    <property type="match status" value="1"/>
</dbReference>
<protein>
    <submittedName>
        <fullName evidence="2">GNAT family N-acetyltransferase</fullName>
    </submittedName>
</protein>
<dbReference type="CDD" id="cd04301">
    <property type="entry name" value="NAT_SF"/>
    <property type="match status" value="1"/>
</dbReference>
<dbReference type="PROSITE" id="PS51186">
    <property type="entry name" value="GNAT"/>
    <property type="match status" value="1"/>
</dbReference>
<dbReference type="EMBL" id="VOBQ01000020">
    <property type="protein sequence ID" value="TWO68310.1"/>
    <property type="molecule type" value="Genomic_DNA"/>
</dbReference>
<reference evidence="2 3" key="1">
    <citation type="submission" date="2019-07" db="EMBL/GenBank/DDBJ databases">
        <title>Caenimonas sedimenti sp. nov., isolated from activated sludge.</title>
        <authorList>
            <person name="Xu J."/>
        </authorList>
    </citation>
    <scope>NUCLEOTIDE SEQUENCE [LARGE SCALE GENOMIC DNA]</scope>
    <source>
        <strain evidence="2 3">HX-9-20</strain>
    </source>
</reference>
<keyword evidence="2" id="KW-0808">Transferase</keyword>
<dbReference type="InterPro" id="IPR052777">
    <property type="entry name" value="Acetyltransferase_Enz"/>
</dbReference>
<dbReference type="PANTHER" id="PTHR43305">
    <property type="entry name" value="FAMILY N-ACETYLTRANSFERASE, PUTATIVE (AFU_ORTHOLOGUE AFUA_2G01380)-RELATED"/>
    <property type="match status" value="1"/>
</dbReference>
<dbReference type="Proteomes" id="UP000318199">
    <property type="component" value="Unassembled WGS sequence"/>
</dbReference>
<comment type="caution">
    <text evidence="2">The sequence shown here is derived from an EMBL/GenBank/DDBJ whole genome shotgun (WGS) entry which is preliminary data.</text>
</comment>
<feature type="domain" description="N-acetyltransferase" evidence="1">
    <location>
        <begin position="1"/>
        <end position="146"/>
    </location>
</feature>